<sequence length="113" mass="12158">MIDREPDRGTGWPRGGRDVNGSRAVCLGQLPDGCRERRPCSRGTGLAETPEAELEELTQIYVDRGLDRELAERVAVQPTERDALGTHAREFDGSAGGLTFCLGHGGVPREGIG</sequence>
<gene>
    <name evidence="2" type="ORF">MPL3356_110109</name>
</gene>
<name>A0A090DF48_MESPL</name>
<accession>A0A090DF48</accession>
<keyword evidence="3" id="KW-1185">Reference proteome</keyword>
<dbReference type="EMBL" id="CCMZ01000003">
    <property type="protein sequence ID" value="CDX11697.1"/>
    <property type="molecule type" value="Genomic_DNA"/>
</dbReference>
<reference evidence="3" key="1">
    <citation type="submission" date="2014-08" db="EMBL/GenBank/DDBJ databases">
        <authorList>
            <person name="Moulin L."/>
        </authorList>
    </citation>
    <scope>NUCLEOTIDE SEQUENCE [LARGE SCALE GENOMIC DNA]</scope>
</reference>
<organism evidence="2 3">
    <name type="scientific">Mesorhizobium plurifarium</name>
    <dbReference type="NCBI Taxonomy" id="69974"/>
    <lineage>
        <taxon>Bacteria</taxon>
        <taxon>Pseudomonadati</taxon>
        <taxon>Pseudomonadota</taxon>
        <taxon>Alphaproteobacteria</taxon>
        <taxon>Hyphomicrobiales</taxon>
        <taxon>Phyllobacteriaceae</taxon>
        <taxon>Mesorhizobium</taxon>
    </lineage>
</organism>
<protein>
    <submittedName>
        <fullName evidence="2">Uncharacterized protein</fullName>
    </submittedName>
</protein>
<dbReference type="Proteomes" id="UP000045285">
    <property type="component" value="Unassembled WGS sequence"/>
</dbReference>
<evidence type="ECO:0000256" key="1">
    <source>
        <dbReference type="SAM" id="MobiDB-lite"/>
    </source>
</evidence>
<evidence type="ECO:0000313" key="3">
    <source>
        <dbReference type="Proteomes" id="UP000045285"/>
    </source>
</evidence>
<evidence type="ECO:0000313" key="2">
    <source>
        <dbReference type="EMBL" id="CDX11697.1"/>
    </source>
</evidence>
<feature type="region of interest" description="Disordered" evidence="1">
    <location>
        <begin position="1"/>
        <end position="20"/>
    </location>
</feature>
<proteinExistence type="predicted"/>
<dbReference type="AlphaFoldDB" id="A0A090DF48"/>